<gene>
    <name evidence="7" type="ORF">HNQ51_002050</name>
</gene>
<evidence type="ECO:0000256" key="3">
    <source>
        <dbReference type="ARBA" id="ARBA00022801"/>
    </source>
</evidence>
<evidence type="ECO:0000256" key="2">
    <source>
        <dbReference type="ARBA" id="ARBA00022723"/>
    </source>
</evidence>
<protein>
    <recommendedName>
        <fullName evidence="6">Peptidase M14 domain-containing protein</fullName>
    </recommendedName>
</protein>
<evidence type="ECO:0000256" key="4">
    <source>
        <dbReference type="ARBA" id="ARBA00022833"/>
    </source>
</evidence>
<dbReference type="GO" id="GO:0006508">
    <property type="term" value="P:proteolysis"/>
    <property type="evidence" value="ECO:0007669"/>
    <property type="project" value="InterPro"/>
</dbReference>
<comment type="cofactor">
    <cofactor evidence="1">
        <name>Zn(2+)</name>
        <dbReference type="ChEBI" id="CHEBI:29105"/>
    </cofactor>
</comment>
<dbReference type="OrthoDB" id="5290048at2"/>
<comment type="caution">
    <text evidence="7">The sequence shown here is derived from an EMBL/GenBank/DDBJ whole genome shotgun (WGS) entry which is preliminary data.</text>
</comment>
<dbReference type="Pfam" id="PF24827">
    <property type="entry name" value="AstE_AspA_cat"/>
    <property type="match status" value="1"/>
</dbReference>
<evidence type="ECO:0000313" key="8">
    <source>
        <dbReference type="Proteomes" id="UP000554837"/>
    </source>
</evidence>
<dbReference type="InterPro" id="IPR055438">
    <property type="entry name" value="AstE_AspA_cat"/>
</dbReference>
<sequence length="323" mass="34922">MTSQAPLPPYPIGTPGTPWGAAERAAWLANQRRQRSYEQEVLAPLRATLPAQAEVFEYGQLDYRALGQGVFPLVAVRSRDWRADRPTVLVTGGVHGYETSGVQGALQWLREDFARHAEAVNLLLLPAISPWGYETINRWNPEALDPNRQFRADSPAQESALAMACVAAQAPRNGPQIDLHIDLHETTDTDASEFGPAKAARDGLAFEWHAIPDGFYLVADGERPEPAFQAALIAAVAQVTHIAKPDADGCLIGAPLQQPGVIHYAKRELGLCGSMTAARWVSTTEVYPDSATASPAQCNAAQVATINAAIDYLLKERVRQAAA</sequence>
<dbReference type="PROSITE" id="PS52035">
    <property type="entry name" value="PEPTIDASE_M14"/>
    <property type="match status" value="1"/>
</dbReference>
<dbReference type="GO" id="GO:0008270">
    <property type="term" value="F:zinc ion binding"/>
    <property type="evidence" value="ECO:0007669"/>
    <property type="project" value="InterPro"/>
</dbReference>
<comment type="caution">
    <text evidence="5">Lacks conserved residue(s) required for the propagation of feature annotation.</text>
</comment>
<evidence type="ECO:0000313" key="7">
    <source>
        <dbReference type="EMBL" id="MBB5204736.1"/>
    </source>
</evidence>
<dbReference type="EMBL" id="JACHHO010000002">
    <property type="protein sequence ID" value="MBB5204736.1"/>
    <property type="molecule type" value="Genomic_DNA"/>
</dbReference>
<name>A0A840S6W4_9BURK</name>
<evidence type="ECO:0000259" key="6">
    <source>
        <dbReference type="PROSITE" id="PS52035"/>
    </source>
</evidence>
<keyword evidence="4" id="KW-0862">Zinc</keyword>
<dbReference type="SUPFAM" id="SSF53187">
    <property type="entry name" value="Zn-dependent exopeptidases"/>
    <property type="match status" value="1"/>
</dbReference>
<evidence type="ECO:0000256" key="1">
    <source>
        <dbReference type="ARBA" id="ARBA00001947"/>
    </source>
</evidence>
<keyword evidence="8" id="KW-1185">Reference proteome</keyword>
<dbReference type="CDD" id="cd06231">
    <property type="entry name" value="M14_REP34-like"/>
    <property type="match status" value="1"/>
</dbReference>
<organism evidence="7 8">
    <name type="scientific">Inhella inkyongensis</name>
    <dbReference type="NCBI Taxonomy" id="392593"/>
    <lineage>
        <taxon>Bacteria</taxon>
        <taxon>Pseudomonadati</taxon>
        <taxon>Pseudomonadota</taxon>
        <taxon>Betaproteobacteria</taxon>
        <taxon>Burkholderiales</taxon>
        <taxon>Sphaerotilaceae</taxon>
        <taxon>Inhella</taxon>
    </lineage>
</organism>
<keyword evidence="2" id="KW-0479">Metal-binding</keyword>
<proteinExistence type="inferred from homology"/>
<dbReference type="GO" id="GO:0016788">
    <property type="term" value="F:hydrolase activity, acting on ester bonds"/>
    <property type="evidence" value="ECO:0007669"/>
    <property type="project" value="InterPro"/>
</dbReference>
<dbReference type="Proteomes" id="UP000554837">
    <property type="component" value="Unassembled WGS sequence"/>
</dbReference>
<dbReference type="AlphaFoldDB" id="A0A840S6W4"/>
<dbReference type="RefSeq" id="WP_138855611.1">
    <property type="nucleotide sequence ID" value="NZ_CP040709.1"/>
</dbReference>
<dbReference type="Gene3D" id="3.40.630.10">
    <property type="entry name" value="Zn peptidases"/>
    <property type="match status" value="1"/>
</dbReference>
<accession>A0A840S6W4</accession>
<evidence type="ECO:0000256" key="5">
    <source>
        <dbReference type="PROSITE-ProRule" id="PRU01379"/>
    </source>
</evidence>
<keyword evidence="3" id="KW-0378">Hydrolase</keyword>
<dbReference type="InterPro" id="IPR000834">
    <property type="entry name" value="Peptidase_M14"/>
</dbReference>
<feature type="domain" description="Peptidase M14" evidence="6">
    <location>
        <begin position="33"/>
        <end position="323"/>
    </location>
</feature>
<reference evidence="7 8" key="1">
    <citation type="submission" date="2020-08" db="EMBL/GenBank/DDBJ databases">
        <title>Genomic Encyclopedia of Type Strains, Phase IV (KMG-IV): sequencing the most valuable type-strain genomes for metagenomic binning, comparative biology and taxonomic classification.</title>
        <authorList>
            <person name="Goeker M."/>
        </authorList>
    </citation>
    <scope>NUCLEOTIDE SEQUENCE [LARGE SCALE GENOMIC DNA]</scope>
    <source>
        <strain evidence="7 8">DSM 23958</strain>
    </source>
</reference>
<comment type="similarity">
    <text evidence="5">Belongs to the peptidase M14 family.</text>
</comment>
<dbReference type="GO" id="GO:0004181">
    <property type="term" value="F:metallocarboxypeptidase activity"/>
    <property type="evidence" value="ECO:0007669"/>
    <property type="project" value="InterPro"/>
</dbReference>